<dbReference type="AlphaFoldDB" id="A0A7Y9I893"/>
<protein>
    <recommendedName>
        <fullName evidence="3">NUDIX domain-containing protein</fullName>
    </recommendedName>
</protein>
<name>A0A7Y9I893_9ACTN</name>
<sequence length="57" mass="6645">MFTVTFQVDRWSGSLLSETDETVDARFFDRSALPELHPVYRETLEDFDTFADSLVLK</sequence>
<comment type="caution">
    <text evidence="1">The sequence shown here is derived from an EMBL/GenBank/DDBJ whole genome shotgun (WGS) entry which is preliminary data.</text>
</comment>
<evidence type="ECO:0000313" key="1">
    <source>
        <dbReference type="EMBL" id="NYE72144.1"/>
    </source>
</evidence>
<keyword evidence="2" id="KW-1185">Reference proteome</keyword>
<gene>
    <name evidence="1" type="ORF">BKA15_003473</name>
</gene>
<accession>A0A7Y9I893</accession>
<dbReference type="EMBL" id="JACCBU010000001">
    <property type="protein sequence ID" value="NYE72144.1"/>
    <property type="molecule type" value="Genomic_DNA"/>
</dbReference>
<reference evidence="1 2" key="1">
    <citation type="submission" date="2020-07" db="EMBL/GenBank/DDBJ databases">
        <title>Sequencing the genomes of 1000 actinobacteria strains.</title>
        <authorList>
            <person name="Klenk H.-P."/>
        </authorList>
    </citation>
    <scope>NUCLEOTIDE SEQUENCE [LARGE SCALE GENOMIC DNA]</scope>
    <source>
        <strain evidence="1 2">DSM 22083</strain>
    </source>
</reference>
<organism evidence="1 2">
    <name type="scientific">Microlunatus parietis</name>
    <dbReference type="NCBI Taxonomy" id="682979"/>
    <lineage>
        <taxon>Bacteria</taxon>
        <taxon>Bacillati</taxon>
        <taxon>Actinomycetota</taxon>
        <taxon>Actinomycetes</taxon>
        <taxon>Propionibacteriales</taxon>
        <taxon>Propionibacteriaceae</taxon>
        <taxon>Microlunatus</taxon>
    </lineage>
</organism>
<evidence type="ECO:0008006" key="3">
    <source>
        <dbReference type="Google" id="ProtNLM"/>
    </source>
</evidence>
<evidence type="ECO:0000313" key="2">
    <source>
        <dbReference type="Proteomes" id="UP000569914"/>
    </source>
</evidence>
<dbReference type="Proteomes" id="UP000569914">
    <property type="component" value="Unassembled WGS sequence"/>
</dbReference>
<proteinExistence type="predicted"/>